<dbReference type="InterPro" id="IPR001466">
    <property type="entry name" value="Beta-lactam-related"/>
</dbReference>
<evidence type="ECO:0000313" key="4">
    <source>
        <dbReference type="Proteomes" id="UP000053617"/>
    </source>
</evidence>
<proteinExistence type="predicted"/>
<dbReference type="PANTHER" id="PTHR43283">
    <property type="entry name" value="BETA-LACTAMASE-RELATED"/>
    <property type="match status" value="1"/>
</dbReference>
<accession>A0A0D2G3C3</accession>
<dbReference type="AlphaFoldDB" id="A0A0D2G3C3"/>
<protein>
    <recommendedName>
        <fullName evidence="2">Beta-lactamase-related domain-containing protein</fullName>
    </recommendedName>
</protein>
<dbReference type="VEuPathDB" id="FungiDB:Z518_00105"/>
<evidence type="ECO:0000313" key="3">
    <source>
        <dbReference type="EMBL" id="KIX09027.1"/>
    </source>
</evidence>
<dbReference type="Gene3D" id="3.40.710.10">
    <property type="entry name" value="DD-peptidase/beta-lactamase superfamily"/>
    <property type="match status" value="1"/>
</dbReference>
<evidence type="ECO:0000259" key="2">
    <source>
        <dbReference type="Pfam" id="PF00144"/>
    </source>
</evidence>
<sequence length="426" mass="46630">MEAKLNPLFEAAVKEKRVPGIGAMVVDSKGNFLLKETFGTNNLADTNAASFDADTTMQMHSCTKLLTSIAALQLMEQGKLSLADPVEKFVPRISRVQVLESFTTGDQPQPILRTPKSKPTILQLLTHTAGFSYDIFDVPTLQFRMSTGRAPASYHTTGVWEDFETPLLADPGTKYIYGINTDWLGFVVQNVSGILLPEYIDQMILRLLGMNATSAYLTEGKERLLTHFNIDDKLNADPDAKNSETVDIWGGGAYIYSTMNDYAKLLATILNEGTSPETHNSILKPATIKEYLFTDHLPSNIDKSLLGEIGTSIPLLSSEGSFFPSLPISSRGWSCGLLLNHEDLPYGRKKGSGAWCGLGNLYYWIDPASNMAGMVCSAILPFFNPSVMKLFDQVERVAYGHDVSGPEDDGKGNHRIGPSGSSQVQI</sequence>
<dbReference type="HOGENOM" id="CLU_020027_11_1_1"/>
<reference evidence="3 4" key="1">
    <citation type="submission" date="2015-01" db="EMBL/GenBank/DDBJ databases">
        <title>The Genome Sequence of Rhinocladiella mackenzie CBS 650.93.</title>
        <authorList>
            <consortium name="The Broad Institute Genomics Platform"/>
            <person name="Cuomo C."/>
            <person name="de Hoog S."/>
            <person name="Gorbushina A."/>
            <person name="Stielow B."/>
            <person name="Teixiera M."/>
            <person name="Abouelleil A."/>
            <person name="Chapman S.B."/>
            <person name="Priest M."/>
            <person name="Young S.K."/>
            <person name="Wortman J."/>
            <person name="Nusbaum C."/>
            <person name="Birren B."/>
        </authorList>
    </citation>
    <scope>NUCLEOTIDE SEQUENCE [LARGE SCALE GENOMIC DNA]</scope>
    <source>
        <strain evidence="3 4">CBS 650.93</strain>
    </source>
</reference>
<dbReference type="RefSeq" id="XP_013276163.1">
    <property type="nucleotide sequence ID" value="XM_013420709.1"/>
</dbReference>
<dbReference type="STRING" id="1442369.A0A0D2G3C3"/>
<keyword evidence="4" id="KW-1185">Reference proteome</keyword>
<gene>
    <name evidence="3" type="ORF">Z518_00105</name>
</gene>
<dbReference type="SUPFAM" id="SSF56601">
    <property type="entry name" value="beta-lactamase/transpeptidase-like"/>
    <property type="match status" value="1"/>
</dbReference>
<dbReference type="Proteomes" id="UP000053617">
    <property type="component" value="Unassembled WGS sequence"/>
</dbReference>
<organism evidence="3 4">
    <name type="scientific">Rhinocladiella mackenziei CBS 650.93</name>
    <dbReference type="NCBI Taxonomy" id="1442369"/>
    <lineage>
        <taxon>Eukaryota</taxon>
        <taxon>Fungi</taxon>
        <taxon>Dikarya</taxon>
        <taxon>Ascomycota</taxon>
        <taxon>Pezizomycotina</taxon>
        <taxon>Eurotiomycetes</taxon>
        <taxon>Chaetothyriomycetidae</taxon>
        <taxon>Chaetothyriales</taxon>
        <taxon>Herpotrichiellaceae</taxon>
        <taxon>Rhinocladiella</taxon>
    </lineage>
</organism>
<name>A0A0D2G3C3_9EURO</name>
<dbReference type="EMBL" id="KN847475">
    <property type="protein sequence ID" value="KIX09027.1"/>
    <property type="molecule type" value="Genomic_DNA"/>
</dbReference>
<dbReference type="Pfam" id="PF00144">
    <property type="entry name" value="Beta-lactamase"/>
    <property type="match status" value="1"/>
</dbReference>
<feature type="domain" description="Beta-lactamase-related" evidence="2">
    <location>
        <begin position="7"/>
        <end position="375"/>
    </location>
</feature>
<dbReference type="GeneID" id="25288176"/>
<dbReference type="InterPro" id="IPR050789">
    <property type="entry name" value="Diverse_Enzym_Activities"/>
</dbReference>
<feature type="region of interest" description="Disordered" evidence="1">
    <location>
        <begin position="402"/>
        <end position="426"/>
    </location>
</feature>
<evidence type="ECO:0000256" key="1">
    <source>
        <dbReference type="SAM" id="MobiDB-lite"/>
    </source>
</evidence>
<dbReference type="OrthoDB" id="428260at2759"/>
<dbReference type="InterPro" id="IPR012338">
    <property type="entry name" value="Beta-lactam/transpept-like"/>
</dbReference>
<dbReference type="PANTHER" id="PTHR43283:SF3">
    <property type="entry name" value="BETA-LACTAMASE FAMILY PROTEIN (AFU_ORTHOLOGUE AFUA_5G07500)"/>
    <property type="match status" value="1"/>
</dbReference>